<organism evidence="7 8">
    <name type="scientific">Nitrogeniibacter mangrovi</name>
    <dbReference type="NCBI Taxonomy" id="2016596"/>
    <lineage>
        <taxon>Bacteria</taxon>
        <taxon>Pseudomonadati</taxon>
        <taxon>Pseudomonadota</taxon>
        <taxon>Betaproteobacteria</taxon>
        <taxon>Rhodocyclales</taxon>
        <taxon>Zoogloeaceae</taxon>
        <taxon>Nitrogeniibacter</taxon>
    </lineage>
</organism>
<dbReference type="KEGG" id="azq:G3580_04305"/>
<evidence type="ECO:0000256" key="3">
    <source>
        <dbReference type="ARBA" id="ARBA00022475"/>
    </source>
</evidence>
<keyword evidence="8" id="KW-1185">Reference proteome</keyword>
<dbReference type="CDD" id="cd03230">
    <property type="entry name" value="ABC_DR_subfamily_A"/>
    <property type="match status" value="1"/>
</dbReference>
<dbReference type="PROSITE" id="PS50893">
    <property type="entry name" value="ABC_TRANSPORTER_2"/>
    <property type="match status" value="1"/>
</dbReference>
<dbReference type="Gene3D" id="3.40.50.300">
    <property type="entry name" value="P-loop containing nucleotide triphosphate hydrolases"/>
    <property type="match status" value="1"/>
</dbReference>
<dbReference type="InterPro" id="IPR003439">
    <property type="entry name" value="ABC_transporter-like_ATP-bd"/>
</dbReference>
<evidence type="ECO:0000256" key="5">
    <source>
        <dbReference type="ARBA" id="ARBA00022840"/>
    </source>
</evidence>
<comment type="similarity">
    <text evidence="1">Belongs to the ABC transporter superfamily.</text>
</comment>
<dbReference type="PANTHER" id="PTHR43335">
    <property type="entry name" value="ABC TRANSPORTER, ATP-BINDING PROTEIN"/>
    <property type="match status" value="1"/>
</dbReference>
<dbReference type="GO" id="GO:0005524">
    <property type="term" value="F:ATP binding"/>
    <property type="evidence" value="ECO:0007669"/>
    <property type="project" value="UniProtKB-KW"/>
</dbReference>
<feature type="domain" description="ABC transporter" evidence="6">
    <location>
        <begin position="2"/>
        <end position="231"/>
    </location>
</feature>
<protein>
    <submittedName>
        <fullName evidence="7">ABC transporter ATP-binding protein</fullName>
    </submittedName>
</protein>
<dbReference type="SUPFAM" id="SSF52540">
    <property type="entry name" value="P-loop containing nucleoside triphosphate hydrolases"/>
    <property type="match status" value="1"/>
</dbReference>
<evidence type="ECO:0000259" key="6">
    <source>
        <dbReference type="PROSITE" id="PS50893"/>
    </source>
</evidence>
<dbReference type="Pfam" id="PF00005">
    <property type="entry name" value="ABC_tran"/>
    <property type="match status" value="1"/>
</dbReference>
<evidence type="ECO:0000256" key="1">
    <source>
        <dbReference type="ARBA" id="ARBA00005417"/>
    </source>
</evidence>
<keyword evidence="5 7" id="KW-0067">ATP-binding</keyword>
<dbReference type="RefSeq" id="WP_173764097.1">
    <property type="nucleotide sequence ID" value="NZ_CP048836.1"/>
</dbReference>
<accession>A0A6C1B1S3</accession>
<dbReference type="GO" id="GO:0016887">
    <property type="term" value="F:ATP hydrolysis activity"/>
    <property type="evidence" value="ECO:0007669"/>
    <property type="project" value="InterPro"/>
</dbReference>
<keyword evidence="3" id="KW-1003">Cell membrane</keyword>
<dbReference type="PANTHER" id="PTHR43335:SF4">
    <property type="entry name" value="ABC TRANSPORTER, ATP-BINDING PROTEIN"/>
    <property type="match status" value="1"/>
</dbReference>
<reference evidence="7 8" key="1">
    <citation type="submission" date="2020-02" db="EMBL/GenBank/DDBJ databases">
        <title>Nitrogenibacter mangrovi gen. nov., sp. nov. isolated from mangrove sediment, a denitrifying betaproteobacterium.</title>
        <authorList>
            <person name="Liao H."/>
            <person name="Tian Y."/>
        </authorList>
    </citation>
    <scope>NUCLEOTIDE SEQUENCE [LARGE SCALE GENOMIC DNA]</scope>
    <source>
        <strain evidence="7 8">M9-3-2</strain>
    </source>
</reference>
<keyword evidence="3" id="KW-0472">Membrane</keyword>
<evidence type="ECO:0000313" key="7">
    <source>
        <dbReference type="EMBL" id="QID16929.1"/>
    </source>
</evidence>
<dbReference type="Proteomes" id="UP000501991">
    <property type="component" value="Chromosome"/>
</dbReference>
<name>A0A6C1B1S3_9RHOO</name>
<evidence type="ECO:0000256" key="4">
    <source>
        <dbReference type="ARBA" id="ARBA00022741"/>
    </source>
</evidence>
<dbReference type="SMART" id="SM00382">
    <property type="entry name" value="AAA"/>
    <property type="match status" value="1"/>
</dbReference>
<sequence>MIEMNHLTRRYGDLLAVDDVSFSIGAGEVVGLLGHNGAGKTTVMKMLTGALEPTAGTLRVGELEIGRDTAAIQARIGYLPENCPVWPDLTVIEFLEYQAALHGVPEAQRRVAVATAIRRTALKEKATAPIQTLSRGYRQRVGVAQAILHAPEIVILDEPTNGLDPTQILHMRELIRELSAHATVIVSTHILQEVEAVCERVVIMKRGRKVADARLDDLQRGARLLVTLDRDEASARPVLTAVPGVRGMRLDAALDGRWRYALDVPETAAPAVSAAVHAAGFGLHALTPERRDLETVFAEVNRTETPVADTEVRHAA</sequence>
<keyword evidence="2" id="KW-0813">Transport</keyword>
<evidence type="ECO:0000313" key="8">
    <source>
        <dbReference type="Proteomes" id="UP000501991"/>
    </source>
</evidence>
<evidence type="ECO:0000256" key="2">
    <source>
        <dbReference type="ARBA" id="ARBA00022448"/>
    </source>
</evidence>
<dbReference type="InterPro" id="IPR003593">
    <property type="entry name" value="AAA+_ATPase"/>
</dbReference>
<dbReference type="AlphaFoldDB" id="A0A6C1B1S3"/>
<dbReference type="EMBL" id="CP048836">
    <property type="protein sequence ID" value="QID16929.1"/>
    <property type="molecule type" value="Genomic_DNA"/>
</dbReference>
<gene>
    <name evidence="7" type="ORF">G3580_04305</name>
</gene>
<proteinExistence type="inferred from homology"/>
<dbReference type="InterPro" id="IPR027417">
    <property type="entry name" value="P-loop_NTPase"/>
</dbReference>
<keyword evidence="4" id="KW-0547">Nucleotide-binding</keyword>